<evidence type="ECO:0000313" key="3">
    <source>
        <dbReference type="EMBL" id="PIZ42062.1"/>
    </source>
</evidence>
<dbReference type="PANTHER" id="PTHR43174:SF1">
    <property type="entry name" value="UDP-N-ACETYLGLUCOSAMINE 2-EPIMERASE"/>
    <property type="match status" value="1"/>
</dbReference>
<dbReference type="Pfam" id="PF02350">
    <property type="entry name" value="Epimerase_2"/>
    <property type="match status" value="1"/>
</dbReference>
<dbReference type="SUPFAM" id="SSF53756">
    <property type="entry name" value="UDP-Glycosyltransferase/glycogen phosphorylase"/>
    <property type="match status" value="1"/>
</dbReference>
<dbReference type="NCBIfam" id="TIGR00236">
    <property type="entry name" value="wecB"/>
    <property type="match status" value="1"/>
</dbReference>
<dbReference type="GO" id="GO:0016853">
    <property type="term" value="F:isomerase activity"/>
    <property type="evidence" value="ECO:0007669"/>
    <property type="project" value="UniProtKB-KW"/>
</dbReference>
<evidence type="ECO:0000259" key="2">
    <source>
        <dbReference type="Pfam" id="PF02350"/>
    </source>
</evidence>
<comment type="similarity">
    <text evidence="1">Belongs to the UDP-N-acetylglucosamine 2-epimerase family.</text>
</comment>
<name>A0A2M7TAR2_9ACTN</name>
<evidence type="ECO:0000313" key="4">
    <source>
        <dbReference type="Proteomes" id="UP000230956"/>
    </source>
</evidence>
<dbReference type="EMBL" id="PFNG01000030">
    <property type="protein sequence ID" value="PIZ42062.1"/>
    <property type="molecule type" value="Genomic_DNA"/>
</dbReference>
<proteinExistence type="inferred from homology"/>
<dbReference type="CDD" id="cd03786">
    <property type="entry name" value="GTB_UDP-GlcNAc_2-Epimerase"/>
    <property type="match status" value="1"/>
</dbReference>
<organism evidence="3 4">
    <name type="scientific">Candidatus Aquicultor secundus</name>
    <dbReference type="NCBI Taxonomy" id="1973895"/>
    <lineage>
        <taxon>Bacteria</taxon>
        <taxon>Bacillati</taxon>
        <taxon>Actinomycetota</taxon>
        <taxon>Candidatus Aquicultoria</taxon>
        <taxon>Candidatus Aquicultorales</taxon>
        <taxon>Candidatus Aquicultoraceae</taxon>
        <taxon>Candidatus Aquicultor</taxon>
    </lineage>
</organism>
<gene>
    <name evidence="3" type="ORF">COY37_01030</name>
</gene>
<dbReference type="Gene3D" id="3.40.50.2000">
    <property type="entry name" value="Glycogen Phosphorylase B"/>
    <property type="match status" value="2"/>
</dbReference>
<comment type="caution">
    <text evidence="3">The sequence shown here is derived from an EMBL/GenBank/DDBJ whole genome shotgun (WGS) entry which is preliminary data.</text>
</comment>
<dbReference type="Proteomes" id="UP000230956">
    <property type="component" value="Unassembled WGS sequence"/>
</dbReference>
<keyword evidence="1" id="KW-0413">Isomerase</keyword>
<dbReference type="InterPro" id="IPR029767">
    <property type="entry name" value="WecB-like"/>
</dbReference>
<feature type="domain" description="UDP-N-acetylglucosamine 2-epimerase" evidence="2">
    <location>
        <begin position="24"/>
        <end position="351"/>
    </location>
</feature>
<sequence>MNIVTIVGARPQFIKSLPVSNELRKSNREILVHTGQHYDRNMSDIFFEEMGIPKPDYNLGVGSGGQGEQTARMLSKIEAVLLDEKPDAVLIYGDTNSTLAGALAAAKLHIPVAHVEAGLRSFDKKMPEEINRIVADHVSDLLFCPTKTAVDNLKNEGITKGVELVGDVMYDAALHFGKLAEEKSRVLEELDLAPKGYLLATIHRSANTDNIDNLKALLEAFAESDRVIVFPVHPRTRKVLANTGLDSIIKGSKVRLVDPVGYIDFLKLENNAVKILTDSGGVQKEAFFAAVPCITLRDTTEWVETVESGWNILVHVDKDLLLKQIAEFNPVGEPAKLFGDGKASFYIAQRLTSA</sequence>
<dbReference type="PANTHER" id="PTHR43174">
    <property type="entry name" value="UDP-N-ACETYLGLUCOSAMINE 2-EPIMERASE"/>
    <property type="match status" value="1"/>
</dbReference>
<accession>A0A2M7TAR2</accession>
<reference evidence="4" key="1">
    <citation type="submission" date="2017-09" db="EMBL/GenBank/DDBJ databases">
        <title>Depth-based differentiation of microbial function through sediment-hosted aquifers and enrichment of novel symbionts in the deep terrestrial subsurface.</title>
        <authorList>
            <person name="Probst A.J."/>
            <person name="Ladd B."/>
            <person name="Jarett J.K."/>
            <person name="Geller-Mcgrath D.E."/>
            <person name="Sieber C.M.K."/>
            <person name="Emerson J.B."/>
            <person name="Anantharaman K."/>
            <person name="Thomas B.C."/>
            <person name="Malmstrom R."/>
            <person name="Stieglmeier M."/>
            <person name="Klingl A."/>
            <person name="Woyke T."/>
            <person name="Ryan C.M."/>
            <person name="Banfield J.F."/>
        </authorList>
    </citation>
    <scope>NUCLEOTIDE SEQUENCE [LARGE SCALE GENOMIC DNA]</scope>
</reference>
<dbReference type="InterPro" id="IPR003331">
    <property type="entry name" value="UDP_GlcNAc_Epimerase_2_dom"/>
</dbReference>
<evidence type="ECO:0000256" key="1">
    <source>
        <dbReference type="RuleBase" id="RU003513"/>
    </source>
</evidence>
<protein>
    <submittedName>
        <fullName evidence="3">UDP-N-acetylglucosamine 2-epimerase (Non-hydrolyzing)</fullName>
    </submittedName>
</protein>
<dbReference type="RefSeq" id="WP_286678551.1">
    <property type="nucleotide sequence ID" value="NZ_MNXI01000091.1"/>
</dbReference>
<dbReference type="AlphaFoldDB" id="A0A2M7TAR2"/>